<keyword evidence="2" id="KW-1185">Reference proteome</keyword>
<gene>
    <name evidence="1" type="ORF">C0Q70_20975</name>
</gene>
<name>A0A2T7NB77_POMCA</name>
<accession>A0A2T7NB77</accession>
<evidence type="ECO:0000313" key="2">
    <source>
        <dbReference type="Proteomes" id="UP000245119"/>
    </source>
</evidence>
<dbReference type="STRING" id="400727.A0A2T7NB77"/>
<dbReference type="OrthoDB" id="9946564at2759"/>
<protein>
    <submittedName>
        <fullName evidence="1">Uncharacterized protein</fullName>
    </submittedName>
</protein>
<proteinExistence type="predicted"/>
<comment type="caution">
    <text evidence="1">The sequence shown here is derived from an EMBL/GenBank/DDBJ whole genome shotgun (WGS) entry which is preliminary data.</text>
</comment>
<dbReference type="EMBL" id="PZQS01000014">
    <property type="protein sequence ID" value="PVD18426.1"/>
    <property type="molecule type" value="Genomic_DNA"/>
</dbReference>
<dbReference type="Proteomes" id="UP000245119">
    <property type="component" value="Linkage Group LG14"/>
</dbReference>
<organism evidence="1 2">
    <name type="scientific">Pomacea canaliculata</name>
    <name type="common">Golden apple snail</name>
    <dbReference type="NCBI Taxonomy" id="400727"/>
    <lineage>
        <taxon>Eukaryota</taxon>
        <taxon>Metazoa</taxon>
        <taxon>Spiralia</taxon>
        <taxon>Lophotrochozoa</taxon>
        <taxon>Mollusca</taxon>
        <taxon>Gastropoda</taxon>
        <taxon>Caenogastropoda</taxon>
        <taxon>Architaenioglossa</taxon>
        <taxon>Ampullarioidea</taxon>
        <taxon>Ampullariidae</taxon>
        <taxon>Pomacea</taxon>
    </lineage>
</organism>
<evidence type="ECO:0000313" key="1">
    <source>
        <dbReference type="EMBL" id="PVD18426.1"/>
    </source>
</evidence>
<reference evidence="1 2" key="1">
    <citation type="submission" date="2018-04" db="EMBL/GenBank/DDBJ databases">
        <title>The genome of golden apple snail Pomacea canaliculata provides insight into stress tolerance and invasive adaptation.</title>
        <authorList>
            <person name="Liu C."/>
            <person name="Liu B."/>
            <person name="Ren Y."/>
            <person name="Zhang Y."/>
            <person name="Wang H."/>
            <person name="Li S."/>
            <person name="Jiang F."/>
            <person name="Yin L."/>
            <person name="Zhang G."/>
            <person name="Qian W."/>
            <person name="Fan W."/>
        </authorList>
    </citation>
    <scope>NUCLEOTIDE SEQUENCE [LARGE SCALE GENOMIC DNA]</scope>
    <source>
        <strain evidence="1">SZHN2017</strain>
        <tissue evidence="1">Muscle</tissue>
    </source>
</reference>
<sequence length="272" mass="29921">MGRYSSSDEEYNRQQAAVIPDIVAANTRSQNESINIDLGQEAGQRIDTASEIDLQREDAGPGQEVVGRGLQKDEVHTAEVEDLGQIVEVATQVESIHHHRTEHGDHLLNQDPKADHGGHLLRGDEDLDQEYFQQMPQTPAEQAQARMKMALKAAAMADGKLKEQAGFTQSMDPIDSRNFTDAVALIESDGFVPTAFKSSRASRSYKDGKDVTTDLTSHDQAMFGAVGSSVIFSRTEPLDKIALDDNPESIVDASLACDPEEKMKRWIQKLTT</sequence>
<dbReference type="AlphaFoldDB" id="A0A2T7NB77"/>